<accession>A0AB39IJ51</accession>
<dbReference type="PANTHER" id="PTHR13812:SF19">
    <property type="entry name" value="KETIMINE REDUCTASE MU-CRYSTALLIN"/>
    <property type="match status" value="1"/>
</dbReference>
<dbReference type="GO" id="GO:0042562">
    <property type="term" value="F:hormone binding"/>
    <property type="evidence" value="ECO:0007669"/>
    <property type="project" value="TreeGrafter"/>
</dbReference>
<dbReference type="EMBL" id="CP162411">
    <property type="protein sequence ID" value="XDL15950.1"/>
    <property type="molecule type" value="Genomic_DNA"/>
</dbReference>
<dbReference type="InterPro" id="IPR023401">
    <property type="entry name" value="ODC_N"/>
</dbReference>
<dbReference type="Gene3D" id="3.30.1780.10">
    <property type="entry name" value="ornithine cyclodeaminase, domain 1"/>
    <property type="match status" value="1"/>
</dbReference>
<organism evidence="1">
    <name type="scientific">Dickeya oryzae</name>
    <dbReference type="NCBI Taxonomy" id="1240404"/>
    <lineage>
        <taxon>Bacteria</taxon>
        <taxon>Pseudomonadati</taxon>
        <taxon>Pseudomonadota</taxon>
        <taxon>Gammaproteobacteria</taxon>
        <taxon>Enterobacterales</taxon>
        <taxon>Pectobacteriaceae</taxon>
        <taxon>Dickeya</taxon>
    </lineage>
</organism>
<dbReference type="PANTHER" id="PTHR13812">
    <property type="entry name" value="KETIMINE REDUCTASE MU-CRYSTALLIN"/>
    <property type="match status" value="1"/>
</dbReference>
<reference evidence="1" key="1">
    <citation type="submission" date="2024-07" db="EMBL/GenBank/DDBJ databases">
        <authorList>
            <person name="Pedron J."/>
        </authorList>
    </citation>
    <scope>NUCLEOTIDE SEQUENCE</scope>
    <source>
        <strain evidence="1">A642-S2-A17</strain>
    </source>
</reference>
<dbReference type="Gene3D" id="3.40.50.720">
    <property type="entry name" value="NAD(P)-binding Rossmann-like Domain"/>
    <property type="match status" value="1"/>
</dbReference>
<dbReference type="GO" id="GO:0005737">
    <property type="term" value="C:cytoplasm"/>
    <property type="evidence" value="ECO:0007669"/>
    <property type="project" value="TreeGrafter"/>
</dbReference>
<dbReference type="PIRSF" id="PIRSF001439">
    <property type="entry name" value="CryM"/>
    <property type="match status" value="1"/>
</dbReference>
<dbReference type="SUPFAM" id="SSF51735">
    <property type="entry name" value="NAD(P)-binding Rossmann-fold domains"/>
    <property type="match status" value="1"/>
</dbReference>
<dbReference type="Pfam" id="PF02423">
    <property type="entry name" value="OCD_Mu_crystall"/>
    <property type="match status" value="1"/>
</dbReference>
<dbReference type="AlphaFoldDB" id="A0AB39IJ51"/>
<dbReference type="RefSeq" id="WP_226102076.1">
    <property type="nucleotide sequence ID" value="NZ_CP162411.1"/>
</dbReference>
<dbReference type="InterPro" id="IPR003462">
    <property type="entry name" value="ODC_Mu_crystall"/>
</dbReference>
<dbReference type="InterPro" id="IPR036291">
    <property type="entry name" value="NAD(P)-bd_dom_sf"/>
</dbReference>
<name>A0AB39IJ51_9GAMM</name>
<proteinExistence type="predicted"/>
<gene>
    <name evidence="1" type="ORF">LF923_0006805</name>
</gene>
<evidence type="ECO:0000313" key="1">
    <source>
        <dbReference type="EMBL" id="XDL15950.1"/>
    </source>
</evidence>
<protein>
    <submittedName>
        <fullName evidence="1">Ornithine cyclodeaminase family protein</fullName>
    </submittedName>
</protein>
<sequence>MQFISRKQVEQALSPSTCLQLSRDAFALVSRGKVKQALRSVISSEQGCLMGTMPAYIEEGPYAGFGLKTVKVDFSHNNQRTSHEGCILLYDASNKGDMVLVDAASVTELRTAAASALATDILAPQNASHLAILGTGVQAKKHVQMLMTIRPFRHISIWGRSETGASAFADWCRQYLRLPVTVAMTPAQAISNADIICTVTASKEPFLHSHDLPDRCHINAVGASAPSFQELGSNIYAEVELYVDCKDAVWNSSTCLQQAKQQGFISQDNMGTEIGELLTSEIPPIVRKLQKTLFKSVGLAVQDLVFARAVVAHTKISMDNEFK</sequence>